<keyword evidence="2" id="KW-1185">Reference proteome</keyword>
<dbReference type="OrthoDB" id="964169at2"/>
<evidence type="ECO:0000313" key="2">
    <source>
        <dbReference type="Proteomes" id="UP000232883"/>
    </source>
</evidence>
<name>A0A2K8Z8R5_9BACT</name>
<dbReference type="Proteomes" id="UP000232883">
    <property type="component" value="Chromosome"/>
</dbReference>
<evidence type="ECO:0000313" key="1">
    <source>
        <dbReference type="EMBL" id="AUD06261.1"/>
    </source>
</evidence>
<sequence length="80" mass="9044">MDISRQAFDLKPFLIRQGALLLWGVPLTRQADVYRIRQLYKLSNFFAEVCYDPATGQPIGICSFSSVDLQQYSGDFLGGH</sequence>
<protein>
    <submittedName>
        <fullName evidence="1">Uncharacterized protein</fullName>
    </submittedName>
</protein>
<dbReference type="KEGG" id="spir:CWM47_33100"/>
<proteinExistence type="predicted"/>
<reference evidence="1 2" key="1">
    <citation type="submission" date="2017-11" db="EMBL/GenBank/DDBJ databases">
        <title>Taxonomic description and genome sequences of Spirosoma HA7 sp. nov., isolated from pollen microhabitat of Corylus avellana.</title>
        <authorList>
            <person name="Ambika Manirajan B."/>
            <person name="Suarez C."/>
            <person name="Ratering S."/>
            <person name="Geissler-Plaum R."/>
            <person name="Cardinale M."/>
            <person name="Sylvia S."/>
        </authorList>
    </citation>
    <scope>NUCLEOTIDE SEQUENCE [LARGE SCALE GENOMIC DNA]</scope>
    <source>
        <strain evidence="1 2">HA7</strain>
    </source>
</reference>
<dbReference type="RefSeq" id="WP_100992810.1">
    <property type="nucleotide sequence ID" value="NZ_CP025096.1"/>
</dbReference>
<gene>
    <name evidence="1" type="ORF">CWM47_33100</name>
</gene>
<organism evidence="1 2">
    <name type="scientific">Spirosoma pollinicola</name>
    <dbReference type="NCBI Taxonomy" id="2057025"/>
    <lineage>
        <taxon>Bacteria</taxon>
        <taxon>Pseudomonadati</taxon>
        <taxon>Bacteroidota</taxon>
        <taxon>Cytophagia</taxon>
        <taxon>Cytophagales</taxon>
        <taxon>Cytophagaceae</taxon>
        <taxon>Spirosoma</taxon>
    </lineage>
</organism>
<dbReference type="EMBL" id="CP025096">
    <property type="protein sequence ID" value="AUD06261.1"/>
    <property type="molecule type" value="Genomic_DNA"/>
</dbReference>
<dbReference type="AlphaFoldDB" id="A0A2K8Z8R5"/>
<accession>A0A2K8Z8R5</accession>